<dbReference type="KEGG" id="iva:Isova_2085"/>
<dbReference type="HOGENOM" id="CLU_2770361_0_0_11"/>
<keyword evidence="2" id="KW-1185">Reference proteome</keyword>
<gene>
    <name evidence="1" type="ordered locus">Isova_2085</name>
</gene>
<dbReference type="EMBL" id="CP002810">
    <property type="protein sequence ID" value="AEG44814.1"/>
    <property type="molecule type" value="Genomic_DNA"/>
</dbReference>
<proteinExistence type="predicted"/>
<name>F6FQ08_ISOV2</name>
<accession>F6FQ08</accession>
<dbReference type="Proteomes" id="UP000009236">
    <property type="component" value="Chromosome"/>
</dbReference>
<protein>
    <submittedName>
        <fullName evidence="1">Uncharacterized protein</fullName>
    </submittedName>
</protein>
<reference evidence="1 2" key="1">
    <citation type="submission" date="2011-05" db="EMBL/GenBank/DDBJ databases">
        <title>Complete sequence of Isoptericola variabilis 225.</title>
        <authorList>
            <consortium name="US DOE Joint Genome Institute"/>
            <person name="Lucas S."/>
            <person name="Han J."/>
            <person name="Lapidus A."/>
            <person name="Cheng J.-F."/>
            <person name="Goodwin L."/>
            <person name="Pitluck S."/>
            <person name="Peters L."/>
            <person name="Mikhailova N."/>
            <person name="Zeytun A."/>
            <person name="Han C."/>
            <person name="Tapia R."/>
            <person name="Land M."/>
            <person name="Hauser L."/>
            <person name="Kyrpides N."/>
            <person name="Ivanova N."/>
            <person name="Pagani I."/>
            <person name="Siebers A."/>
            <person name="Allgaier M."/>
            <person name="Thelen M."/>
            <person name="Hugenholtz P."/>
            <person name="Gladden J."/>
            <person name="Woyke T."/>
        </authorList>
    </citation>
    <scope>NUCLEOTIDE SEQUENCE [LARGE SCALE GENOMIC DNA]</scope>
    <source>
        <strain evidence="2">225</strain>
    </source>
</reference>
<dbReference type="RefSeq" id="WP_013839205.1">
    <property type="nucleotide sequence ID" value="NC_015588.1"/>
</dbReference>
<organism evidence="2">
    <name type="scientific">Isoptericola variabilis (strain 225)</name>
    <dbReference type="NCBI Taxonomy" id="743718"/>
    <lineage>
        <taxon>Bacteria</taxon>
        <taxon>Bacillati</taxon>
        <taxon>Actinomycetota</taxon>
        <taxon>Actinomycetes</taxon>
        <taxon>Micrococcales</taxon>
        <taxon>Promicromonosporaceae</taxon>
        <taxon>Isoptericola</taxon>
    </lineage>
</organism>
<dbReference type="AlphaFoldDB" id="F6FQ08"/>
<evidence type="ECO:0000313" key="2">
    <source>
        <dbReference type="Proteomes" id="UP000009236"/>
    </source>
</evidence>
<evidence type="ECO:0000313" key="1">
    <source>
        <dbReference type="EMBL" id="AEG44814.1"/>
    </source>
</evidence>
<sequence length="69" mass="7366">MRAAVHAVDDVRTAYLVRLLTEAGSADPGHRAAVVYRTLLGEYAMRHAGGSSIDAEAIDALTTWALDPE</sequence>